<dbReference type="InterPro" id="IPR010451">
    <property type="entry name" value="Acetoacetate_decarboxylase"/>
</dbReference>
<dbReference type="PANTHER" id="PTHR43563">
    <property type="entry name" value="AMINE OXIDASE"/>
    <property type="match status" value="1"/>
</dbReference>
<dbReference type="Gene3D" id="3.50.50.60">
    <property type="entry name" value="FAD/NAD(P)-binding domain"/>
    <property type="match status" value="1"/>
</dbReference>
<sequence length="1055" mass="116614">MTAIPSARPAYIYQGGSVMMHSPLQLKQSEMYGYFVRGELTKLQATVNTTLNQVAGRKMTLKALSPYVMLTFTRVNHADSANPVDQAKGWITEVDIVTWIMVGEMDAAGKLAHIYWYPCHIFVDDAMALINGRELFGYPKYLCEYDIPAAGSEPLRCAVAAKGFQHFSPETKLALHPLLEVNASVQTGQHQPINSFLELIEQAFKIFLSIPDFFDLDQAGWADIVSLLRKPRIDQIFLKQFPDSAGVKAVYQALVAAPAEINRLHSARLLGYEYECTLHAFDSFPLDQTLGLRLGPQAAILPFHVNFDFTAMPGEELVDNSQIAPEKIAILGGGVAAMTAAYYLTNQPGWQNQHAITVYQLGWRLGGKGASGRNAQLGQRIEEHGLHIWFGFYANAFKMIKEAYASLERPPGAPLATWRDAFKQHDYVALSEDVKGQWRNWSIVFPSLPGEPGEGGEDVTLWQMAIAMVGWIEQWIRQIRQVADADARIVRSSALQGDGESEGEGEGVWPGWLRHLADAVVGRADELGLDVGLSVGALVALVAELAPDSTRHDAASHRLLASTLSGIRAWLRLRYRALIEGDDELRRLFTCLDLGITVMKGMFDDGVLKNGFDVINDIDFRAWLKKHGGDEQFCINSAPVRGFYDLVFAYEGGDFAKPNIEAGTLLRSMARIGLAYKGGIMFKMQAGMGDTIFTPLYEVLRKRGVQFKFFQRVEELVPGAGDIDSIRITQQVQLKDPGAGYAPLVDVKGLACWPSTPDYAQLDPVQAALLQEHDVNLESYWSDWPQQYRQACGRELPVTVLKKGVDFDKVVFGISIGSLPALCPQLLAQNPTLQLTVEKVKTVATQAYQVWLNKDLTQMGWSMQPNGQQPVLSAFTEPYDTWAPMDQLLAREDWPAGLEPKNVSYFCSAFPVDSYPPVTDTGFPARCADKAKQGALHQLEREIGALWSEAGAPGAFPWQWLVDAKAGTGPARFDSQYWRANVDPSERYVMSVVNSTQYRLATDQSGFSNLFLTGDWIKTGLNAGCVEAAVMAGMQTSRAMTGYPAVIQGETDFQA</sequence>
<dbReference type="InterPro" id="IPR036188">
    <property type="entry name" value="FAD/NAD-bd_sf"/>
</dbReference>
<dbReference type="Proteomes" id="UP000092634">
    <property type="component" value="Unassembled WGS sequence"/>
</dbReference>
<comment type="caution">
    <text evidence="1">The sequence shown here is derived from an EMBL/GenBank/DDBJ whole genome shotgun (WGS) entry which is preliminary data.</text>
</comment>
<dbReference type="GO" id="GO:0016491">
    <property type="term" value="F:oxidoreductase activity"/>
    <property type="evidence" value="ECO:0007669"/>
    <property type="project" value="UniProtKB-ARBA"/>
</dbReference>
<gene>
    <name evidence="1" type="ORF">BA896_016145</name>
</gene>
<dbReference type="InterPro" id="IPR050703">
    <property type="entry name" value="Flavin_MAO"/>
</dbReference>
<dbReference type="SUPFAM" id="SSF160104">
    <property type="entry name" value="Acetoacetate decarboxylase-like"/>
    <property type="match status" value="1"/>
</dbReference>
<name>A0A1E8PLX9_9BURK</name>
<evidence type="ECO:0000313" key="1">
    <source>
        <dbReference type="EMBL" id="OFJ47321.1"/>
    </source>
</evidence>
<evidence type="ECO:0000313" key="2">
    <source>
        <dbReference type="Proteomes" id="UP000092634"/>
    </source>
</evidence>
<dbReference type="Gene3D" id="2.40.400.10">
    <property type="entry name" value="Acetoacetate decarboxylase-like"/>
    <property type="match status" value="1"/>
</dbReference>
<proteinExistence type="predicted"/>
<protein>
    <submittedName>
        <fullName evidence="1">Acetoacetate decarboxylase</fullName>
    </submittedName>
</protein>
<dbReference type="PANTHER" id="PTHR43563:SF1">
    <property type="entry name" value="AMINE OXIDASE [FLAVIN-CONTAINING] B"/>
    <property type="match status" value="1"/>
</dbReference>
<dbReference type="AlphaFoldDB" id="A0A1E8PLX9"/>
<dbReference type="GO" id="GO:0016829">
    <property type="term" value="F:lyase activity"/>
    <property type="evidence" value="ECO:0007669"/>
    <property type="project" value="InterPro"/>
</dbReference>
<dbReference type="Pfam" id="PF06314">
    <property type="entry name" value="ADC"/>
    <property type="match status" value="1"/>
</dbReference>
<dbReference type="InterPro" id="IPR023375">
    <property type="entry name" value="ADC_dom_sf"/>
</dbReference>
<organism evidence="1 2">
    <name type="scientific">Janthinobacterium lividum</name>
    <dbReference type="NCBI Taxonomy" id="29581"/>
    <lineage>
        <taxon>Bacteria</taxon>
        <taxon>Pseudomonadati</taxon>
        <taxon>Pseudomonadota</taxon>
        <taxon>Betaproteobacteria</taxon>
        <taxon>Burkholderiales</taxon>
        <taxon>Oxalobacteraceae</taxon>
        <taxon>Janthinobacterium</taxon>
    </lineage>
</organism>
<dbReference type="Pfam" id="PF13450">
    <property type="entry name" value="NAD_binding_8"/>
    <property type="match status" value="1"/>
</dbReference>
<dbReference type="EMBL" id="MAQB02000006">
    <property type="protein sequence ID" value="OFJ47321.1"/>
    <property type="molecule type" value="Genomic_DNA"/>
</dbReference>
<reference evidence="1 2" key="1">
    <citation type="submission" date="2016-10" db="EMBL/GenBank/DDBJ databases">
        <title>Updated version of Genome Assembly of Janthinobacterium lividum ERGS5:01.</title>
        <authorList>
            <person name="Kumar R."/>
            <person name="Acharya V."/>
            <person name="Singh D."/>
        </authorList>
    </citation>
    <scope>NUCLEOTIDE SEQUENCE [LARGE SCALE GENOMIC DNA]</scope>
    <source>
        <strain evidence="1 2">ERGS5:01</strain>
    </source>
</reference>
<accession>A0A1E8PLX9</accession>
<dbReference type="SUPFAM" id="SSF51905">
    <property type="entry name" value="FAD/NAD(P)-binding domain"/>
    <property type="match status" value="1"/>
</dbReference>